<reference evidence="1 2" key="1">
    <citation type="submission" date="2011-01" db="EMBL/GenBank/DDBJ databases">
        <authorList>
            <person name="Muzny D."/>
            <person name="Qin X."/>
            <person name="Buhay C."/>
            <person name="Dugan-Rocha S."/>
            <person name="Ding Y."/>
            <person name="Chen G."/>
            <person name="Hawes A."/>
            <person name="Holder M."/>
            <person name="Jhangiani S."/>
            <person name="Johnson A."/>
            <person name="Khan Z."/>
            <person name="Li Z."/>
            <person name="Liu W."/>
            <person name="Liu X."/>
            <person name="Perez L."/>
            <person name="Shen H."/>
            <person name="Wang Q."/>
            <person name="Watt J."/>
            <person name="Xi L."/>
            <person name="Xin Y."/>
            <person name="Zhou J."/>
            <person name="Deng J."/>
            <person name="Jiang H."/>
            <person name="Liu Y."/>
            <person name="Qu J."/>
            <person name="Song X.-Z."/>
            <person name="Zhang L."/>
            <person name="Villasana D."/>
            <person name="Johnson A."/>
            <person name="Liu J."/>
            <person name="Liyanage D."/>
            <person name="Lorensuhewa L."/>
            <person name="Robinson T."/>
            <person name="Song A."/>
            <person name="Song B.-B."/>
            <person name="Dinh H."/>
            <person name="Thornton R."/>
            <person name="Coyle M."/>
            <person name="Francisco L."/>
            <person name="Jackson L."/>
            <person name="Javaid M."/>
            <person name="Korchina V."/>
            <person name="Kovar C."/>
            <person name="Mata R."/>
            <person name="Mathew T."/>
            <person name="Ngo R."/>
            <person name="Nguyen L."/>
            <person name="Nguyen N."/>
            <person name="Okwuonu G."/>
            <person name="Ongeri F."/>
            <person name="Pham C."/>
            <person name="Simmons D."/>
            <person name="Wilczek-Boney K."/>
            <person name="Hale W."/>
            <person name="Jakkamsetti A."/>
            <person name="Pham P."/>
            <person name="Ruth R."/>
            <person name="San Lucas F."/>
            <person name="Warren J."/>
            <person name="Zhang J."/>
            <person name="Zhao Z."/>
            <person name="Zhou C."/>
            <person name="Zhu D."/>
            <person name="Lee S."/>
            <person name="Bess C."/>
            <person name="Blankenburg K."/>
            <person name="Forbes L."/>
            <person name="Fu Q."/>
            <person name="Gubbala S."/>
            <person name="Hirani K."/>
            <person name="Jayaseelan J.C."/>
            <person name="Lara F."/>
            <person name="Munidasa M."/>
            <person name="Palculict T."/>
            <person name="Patil S."/>
            <person name="Pu L.-L."/>
            <person name="Saada N."/>
            <person name="Tang L."/>
            <person name="Weissenberger G."/>
            <person name="Zhu Y."/>
            <person name="Hemphill L."/>
            <person name="Shang Y."/>
            <person name="Youmans B."/>
            <person name="Ayvaz T."/>
            <person name="Ross M."/>
            <person name="Santibanez J."/>
            <person name="Aqrawi P."/>
            <person name="Gross S."/>
            <person name="Joshi V."/>
            <person name="Fowler G."/>
            <person name="Nazareth L."/>
            <person name="Reid J."/>
            <person name="Worley K."/>
            <person name="Petrosino J."/>
            <person name="Highlander S."/>
            <person name="Gibbs R."/>
        </authorList>
    </citation>
    <scope>NUCLEOTIDE SEQUENCE [LARGE SCALE GENOMIC DNA]</scope>
    <source>
        <strain evidence="1 2">MM4-1A</strain>
    </source>
</reference>
<accession>A0A828RKK5</accession>
<dbReference type="EMBL" id="ACGX02000002">
    <property type="protein sequence ID" value="EGC16046.1"/>
    <property type="molecule type" value="Genomic_DNA"/>
</dbReference>
<name>A0A828RKK5_LIMRT</name>
<protein>
    <submittedName>
        <fullName evidence="1">Uncharacterized protein</fullName>
    </submittedName>
</protein>
<evidence type="ECO:0000313" key="2">
    <source>
        <dbReference type="Proteomes" id="UP000004335"/>
    </source>
</evidence>
<comment type="caution">
    <text evidence="1">The sequence shown here is derived from an EMBL/GenBank/DDBJ whole genome shotgun (WGS) entry which is preliminary data.</text>
</comment>
<gene>
    <name evidence="1" type="ORF">HMPREF0536_10074</name>
</gene>
<dbReference type="Proteomes" id="UP000004335">
    <property type="component" value="Unassembled WGS sequence"/>
</dbReference>
<sequence>MNNQVAINQELQDKANSILSSVNINQTGALAVGQLRTVIDARINKQQNQGLDLPANYSVPNALTQALLRLQAVKTKGKTPVLQACTPNSIIQSLMD</sequence>
<dbReference type="AlphaFoldDB" id="A0A828RKK5"/>
<proteinExistence type="predicted"/>
<organism evidence="1 2">
    <name type="scientific">Limosilactobacillus reuteri MM4-1A</name>
    <dbReference type="NCBI Taxonomy" id="548485"/>
    <lineage>
        <taxon>Bacteria</taxon>
        <taxon>Bacillati</taxon>
        <taxon>Bacillota</taxon>
        <taxon>Bacilli</taxon>
        <taxon>Lactobacillales</taxon>
        <taxon>Lactobacillaceae</taxon>
        <taxon>Limosilactobacillus</taxon>
    </lineage>
</organism>
<evidence type="ECO:0000313" key="1">
    <source>
        <dbReference type="EMBL" id="EGC16046.1"/>
    </source>
</evidence>
<feature type="non-terminal residue" evidence="1">
    <location>
        <position position="96"/>
    </location>
</feature>